<protein>
    <submittedName>
        <fullName evidence="2">Uncharacterized protein</fullName>
    </submittedName>
</protein>
<evidence type="ECO:0000313" key="5">
    <source>
        <dbReference type="EMBL" id="HAB4465591.1"/>
    </source>
</evidence>
<dbReference type="STRING" id="59204.UQ49_11810"/>
<dbReference type="EMBL" id="DAAGTH010000020">
    <property type="protein sequence ID" value="HAB4465591.1"/>
    <property type="molecule type" value="Genomic_DNA"/>
</dbReference>
<reference evidence="2 7" key="1">
    <citation type="submission" date="2017-09" db="EMBL/GenBank/DDBJ databases">
        <title>Complete genome of Salmonella enterica subsp. diarizonae isolated from stool of a patient with bacterial enteropathy.</title>
        <authorList>
            <person name="Zhou J."/>
            <person name="Chen Q."/>
            <person name="Guo L."/>
            <person name="Fan J."/>
        </authorList>
    </citation>
    <scope>NUCLEOTIDE SEQUENCE [LARGE SCALE GENOMIC DNA]</scope>
    <source>
        <strain evidence="2 7">HZS154</strain>
    </source>
</reference>
<reference evidence="5" key="2">
    <citation type="journal article" date="2018" name="Genome Biol.">
        <title>SKESA: strategic k-mer extension for scrupulous assemblies.</title>
        <authorList>
            <person name="Souvorov A."/>
            <person name="Agarwala R."/>
            <person name="Lipman D.J."/>
        </authorList>
    </citation>
    <scope>NUCLEOTIDE SEQUENCE</scope>
    <source>
        <strain evidence="5">Salmonella enterica</strain>
    </source>
</reference>
<dbReference type="Proteomes" id="UP000230639">
    <property type="component" value="Chromosome"/>
</dbReference>
<accession>A0A2I5HGV0</accession>
<name>A0A2I5HGV0_SALDZ</name>
<dbReference type="Proteomes" id="UP000839735">
    <property type="component" value="Unassembled WGS sequence"/>
</dbReference>
<organism evidence="2 7">
    <name type="scientific">Salmonella diarizonae</name>
    <dbReference type="NCBI Taxonomy" id="59204"/>
    <lineage>
        <taxon>Bacteria</taxon>
        <taxon>Pseudomonadati</taxon>
        <taxon>Pseudomonadota</taxon>
        <taxon>Gammaproteobacteria</taxon>
        <taxon>Enterobacterales</taxon>
        <taxon>Enterobacteriaceae</taxon>
        <taxon>Salmonella</taxon>
    </lineage>
</organism>
<gene>
    <name evidence="4" type="ORF">AH359_17435</name>
    <name evidence="2" type="ORF">CNQ75_09755</name>
    <name evidence="3" type="ORF">CTQ69_19705</name>
    <name evidence="6" type="ORF">G2974_18615</name>
    <name evidence="5" type="ORF">GBZ04_12865</name>
</gene>
<evidence type="ECO:0000313" key="2">
    <source>
        <dbReference type="EMBL" id="ATW54773.1"/>
    </source>
</evidence>
<keyword evidence="1" id="KW-0812">Transmembrane</keyword>
<sequence length="402" mass="44437">MPVWLDAIPEKAPKVARPGTGRWLLFLAFVMLGGIALTLWCWASERTGFVFWFTALGLPFCTWGLIFGLRRFVYKAEQVATESRNVEREALIDSEILRGQRCAWILGTYIKSPAGNKADDLLKAMKVAAPAIDFSRPRGCDKPVRYAALPEYQTDLTKALKAAVNKLTTRVEGIVKPLPPALPCWLVLDCDNDLYPLIEEQLKADLSLKTGRIFRLMPGKGLGAFDAWLDKRWDNPGILVAITLSLPASPREEDADAVSMVVLSNRKTHAWPDALRLHRPERGTETTLTKTLNRALIWAKTRPNELKGSWISGPTLTSGSGWNNACEESGVEFSLSEDNSSIDPVLGYTDHAAPWLAITLANTDVEQRGPQVIAAQPAADKDDVWVTVITKEEVCKGTSRNV</sequence>
<keyword evidence="1" id="KW-0472">Membrane</keyword>
<evidence type="ECO:0000313" key="6">
    <source>
        <dbReference type="EMBL" id="HAE1650361.1"/>
    </source>
</evidence>
<evidence type="ECO:0000313" key="3">
    <source>
        <dbReference type="EMBL" id="ECC3916171.1"/>
    </source>
</evidence>
<dbReference type="EMBL" id="AALSXK010000016">
    <property type="protein sequence ID" value="EDD0503064.1"/>
    <property type="molecule type" value="Genomic_DNA"/>
</dbReference>
<evidence type="ECO:0000313" key="7">
    <source>
        <dbReference type="Proteomes" id="UP000230639"/>
    </source>
</evidence>
<dbReference type="RefSeq" id="WP_063390446.1">
    <property type="nucleotide sequence ID" value="NZ_CP011288.1"/>
</dbReference>
<dbReference type="EMBL" id="CP023345">
    <property type="protein sequence ID" value="ATW54773.1"/>
    <property type="molecule type" value="Genomic_DNA"/>
</dbReference>
<feature type="transmembrane region" description="Helical" evidence="1">
    <location>
        <begin position="23"/>
        <end position="43"/>
    </location>
</feature>
<proteinExistence type="predicted"/>
<dbReference type="AlphaFoldDB" id="A0A2I5HGV0"/>
<evidence type="ECO:0000256" key="1">
    <source>
        <dbReference type="SAM" id="Phobius"/>
    </source>
</evidence>
<dbReference type="EMBL" id="DAARAS010000071">
    <property type="protein sequence ID" value="HAE1650361.1"/>
    <property type="molecule type" value="Genomic_DNA"/>
</dbReference>
<keyword evidence="1" id="KW-1133">Transmembrane helix</keyword>
<reference evidence="5" key="5">
    <citation type="submission" date="2019-10" db="EMBL/GenBank/DDBJ databases">
        <authorList>
            <consortium name="NCBI Pathogen Detection Project"/>
        </authorList>
    </citation>
    <scope>NUCLEOTIDE SEQUENCE</scope>
    <source>
        <strain evidence="5">Salmonella enterica</strain>
    </source>
</reference>
<evidence type="ECO:0000313" key="4">
    <source>
        <dbReference type="EMBL" id="EDD0503064.1"/>
    </source>
</evidence>
<feature type="transmembrane region" description="Helical" evidence="1">
    <location>
        <begin position="49"/>
        <end position="69"/>
    </location>
</feature>
<reference evidence="4" key="3">
    <citation type="submission" date="2018-07" db="EMBL/GenBank/DDBJ databases">
        <authorList>
            <consortium name="GenomeTrakr network: Whole genome sequencing for foodborne pathogen traceback"/>
        </authorList>
    </citation>
    <scope>NUCLEOTIDE SEQUENCE</scope>
    <source>
        <strain evidence="4">FDA00001986</strain>
    </source>
</reference>
<reference evidence="3" key="4">
    <citation type="submission" date="2018-08" db="EMBL/GenBank/DDBJ databases">
        <authorList>
            <person name="Ashton P.M."/>
            <person name="Dallman T."/>
            <person name="Nair S."/>
            <person name="De Pinna E."/>
            <person name="Peters T."/>
            <person name="Grant K."/>
        </authorList>
    </citation>
    <scope>NUCLEOTIDE SEQUENCE [LARGE SCALE GENOMIC DNA]</scope>
    <source>
        <strain evidence="3">294779</strain>
    </source>
</reference>
<dbReference type="EMBL" id="AAIBIC010000028">
    <property type="protein sequence ID" value="ECC3916171.1"/>
    <property type="molecule type" value="Genomic_DNA"/>
</dbReference>